<dbReference type="Ensembl" id="ENSCMIT00000012301.1">
    <property type="protein sequence ID" value="ENSCMIP00000012014.1"/>
    <property type="gene ID" value="ENSCMIG00000006193.1"/>
</dbReference>
<dbReference type="GO" id="GO:0005615">
    <property type="term" value="C:extracellular space"/>
    <property type="evidence" value="ECO:0007669"/>
    <property type="project" value="TreeGrafter"/>
</dbReference>
<comment type="similarity">
    <text evidence="2 7">Belongs to the gastrin/cholecystokinin family.</text>
</comment>
<gene>
    <name evidence="10" type="primary">cckb</name>
</gene>
<dbReference type="STRING" id="7868.ENSCMIP00000012014"/>
<feature type="domain" description="Gastrin/cholecystokinin peptide hormone" evidence="9">
    <location>
        <begin position="3"/>
        <end position="129"/>
    </location>
</feature>
<dbReference type="GeneTree" id="ENSGT00390000003571"/>
<keyword evidence="4" id="KW-0765">Sulfation</keyword>
<dbReference type="PANTHER" id="PTHR10786:SF0">
    <property type="entry name" value="CHOLECYSTOKININ"/>
    <property type="match status" value="1"/>
</dbReference>
<keyword evidence="5" id="KW-0165">Cleavage on pair of basic residues</keyword>
<evidence type="ECO:0000256" key="1">
    <source>
        <dbReference type="ARBA" id="ARBA00004613"/>
    </source>
</evidence>
<dbReference type="GO" id="GO:0007586">
    <property type="term" value="P:digestion"/>
    <property type="evidence" value="ECO:0007669"/>
    <property type="project" value="InterPro"/>
</dbReference>
<reference evidence="11" key="3">
    <citation type="journal article" date="2014" name="Nature">
        <title>Elephant shark genome provides unique insights into gnathostome evolution.</title>
        <authorList>
            <consortium name="International Elephant Shark Genome Sequencing Consortium"/>
            <person name="Venkatesh B."/>
            <person name="Lee A.P."/>
            <person name="Ravi V."/>
            <person name="Maurya A.K."/>
            <person name="Lian M.M."/>
            <person name="Swann J.B."/>
            <person name="Ohta Y."/>
            <person name="Flajnik M.F."/>
            <person name="Sutoh Y."/>
            <person name="Kasahara M."/>
            <person name="Hoon S."/>
            <person name="Gangu V."/>
            <person name="Roy S.W."/>
            <person name="Irimia M."/>
            <person name="Korzh V."/>
            <person name="Kondrychyn I."/>
            <person name="Lim Z.W."/>
            <person name="Tay B.H."/>
            <person name="Tohari S."/>
            <person name="Kong K.W."/>
            <person name="Ho S."/>
            <person name="Lorente-Galdos B."/>
            <person name="Quilez J."/>
            <person name="Marques-Bonet T."/>
            <person name="Raney B.J."/>
            <person name="Ingham P.W."/>
            <person name="Tay A."/>
            <person name="Hillier L.W."/>
            <person name="Minx P."/>
            <person name="Boehm T."/>
            <person name="Wilson R.K."/>
            <person name="Brenner S."/>
            <person name="Warren W.C."/>
        </authorList>
    </citation>
    <scope>NUCLEOTIDE SEQUENCE [LARGE SCALE GENOMIC DNA]</scope>
</reference>
<dbReference type="PANTHER" id="PTHR10786">
    <property type="entry name" value="CHOLECYSTOKININ"/>
    <property type="match status" value="1"/>
</dbReference>
<evidence type="ECO:0000256" key="4">
    <source>
        <dbReference type="ARBA" id="ARBA00022641"/>
    </source>
</evidence>
<dbReference type="AlphaFoldDB" id="A0A4W3HS59"/>
<evidence type="ECO:0000259" key="9">
    <source>
        <dbReference type="Pfam" id="PF00918"/>
    </source>
</evidence>
<feature type="signal peptide" evidence="8">
    <location>
        <begin position="1"/>
        <end position="20"/>
    </location>
</feature>
<dbReference type="GO" id="GO:0030424">
    <property type="term" value="C:axon"/>
    <property type="evidence" value="ECO:0007669"/>
    <property type="project" value="TreeGrafter"/>
</dbReference>
<proteinExistence type="inferred from homology"/>
<dbReference type="Pfam" id="PF00918">
    <property type="entry name" value="Gastrin"/>
    <property type="match status" value="1"/>
</dbReference>
<evidence type="ECO:0000256" key="3">
    <source>
        <dbReference type="ARBA" id="ARBA00022525"/>
    </source>
</evidence>
<reference evidence="11" key="2">
    <citation type="journal article" date="2007" name="PLoS Biol.">
        <title>Survey sequencing and comparative analysis of the elephant shark (Callorhinchus milii) genome.</title>
        <authorList>
            <person name="Venkatesh B."/>
            <person name="Kirkness E.F."/>
            <person name="Loh Y.H."/>
            <person name="Halpern A.L."/>
            <person name="Lee A.P."/>
            <person name="Johnson J."/>
            <person name="Dandona N."/>
            <person name="Viswanathan L.D."/>
            <person name="Tay A."/>
            <person name="Venter J.C."/>
            <person name="Strausberg R.L."/>
            <person name="Brenner S."/>
        </authorList>
    </citation>
    <scope>NUCLEOTIDE SEQUENCE [LARGE SCALE GENOMIC DNA]</scope>
</reference>
<reference evidence="11" key="1">
    <citation type="journal article" date="2006" name="Science">
        <title>Ancient noncoding elements conserved in the human genome.</title>
        <authorList>
            <person name="Venkatesh B."/>
            <person name="Kirkness E.F."/>
            <person name="Loh Y.H."/>
            <person name="Halpern A.L."/>
            <person name="Lee A.P."/>
            <person name="Johnson J."/>
            <person name="Dandona N."/>
            <person name="Viswanathan L.D."/>
            <person name="Tay A."/>
            <person name="Venter J.C."/>
            <person name="Strausberg R.L."/>
            <person name="Brenner S."/>
        </authorList>
    </citation>
    <scope>NUCLEOTIDE SEQUENCE [LARGE SCALE GENOMIC DNA]</scope>
</reference>
<keyword evidence="6" id="KW-0027">Amidation</keyword>
<keyword evidence="11" id="KW-1185">Reference proteome</keyword>
<evidence type="ECO:0000256" key="2">
    <source>
        <dbReference type="ARBA" id="ARBA00006273"/>
    </source>
</evidence>
<dbReference type="FunCoup" id="A0A4W3HS59">
    <property type="interactions" value="3"/>
</dbReference>
<dbReference type="InterPro" id="IPR001651">
    <property type="entry name" value="Gastrin/CCK"/>
</dbReference>
<evidence type="ECO:0000313" key="10">
    <source>
        <dbReference type="Ensembl" id="ENSCMIP00000012014.1"/>
    </source>
</evidence>
<dbReference type="OMA" id="GSHNENP"/>
<keyword evidence="3" id="KW-0964">Secreted</keyword>
<dbReference type="SMART" id="SM00029">
    <property type="entry name" value="GASTRIN"/>
    <property type="match status" value="1"/>
</dbReference>
<evidence type="ECO:0000256" key="8">
    <source>
        <dbReference type="SAM" id="SignalP"/>
    </source>
</evidence>
<name>A0A4W3HS59_CALMI</name>
<evidence type="ECO:0000256" key="7">
    <source>
        <dbReference type="RuleBase" id="RU004362"/>
    </source>
</evidence>
<protein>
    <submittedName>
        <fullName evidence="10">Cholecystokinin</fullName>
    </submittedName>
</protein>
<dbReference type="Proteomes" id="UP000314986">
    <property type="component" value="Unassembled WGS sequence"/>
</dbReference>
<evidence type="ECO:0000256" key="5">
    <source>
        <dbReference type="ARBA" id="ARBA00022685"/>
    </source>
</evidence>
<comment type="subcellular location">
    <subcellularLocation>
        <location evidence="1 7">Secreted</location>
    </subcellularLocation>
</comment>
<evidence type="ECO:0000313" key="11">
    <source>
        <dbReference type="Proteomes" id="UP000314986"/>
    </source>
</evidence>
<dbReference type="InParanoid" id="A0A4W3HS59"/>
<sequence length="130" mass="14639">MNNGICVCVFLAVLSSGCVGRLADGSDYGSPIASEVEENLTMQQKQTRETQSLDHLKPFQMGRFNKEEKPNLGGLLTRYLQQVRKGSLAKNALAGNKLQKVDNSHRLSDRDYMGWMDFGRRSAEEYEYLS</sequence>
<feature type="chain" id="PRO_5021489996" evidence="8">
    <location>
        <begin position="21"/>
        <end position="130"/>
    </location>
</feature>
<reference evidence="10" key="5">
    <citation type="submission" date="2025-09" db="UniProtKB">
        <authorList>
            <consortium name="Ensembl"/>
        </authorList>
    </citation>
    <scope>IDENTIFICATION</scope>
</reference>
<organism evidence="10 11">
    <name type="scientific">Callorhinchus milii</name>
    <name type="common">Ghost shark</name>
    <dbReference type="NCBI Taxonomy" id="7868"/>
    <lineage>
        <taxon>Eukaryota</taxon>
        <taxon>Metazoa</taxon>
        <taxon>Chordata</taxon>
        <taxon>Craniata</taxon>
        <taxon>Vertebrata</taxon>
        <taxon>Chondrichthyes</taxon>
        <taxon>Holocephali</taxon>
        <taxon>Chimaeriformes</taxon>
        <taxon>Callorhinchidae</taxon>
        <taxon>Callorhinchus</taxon>
    </lineage>
</organism>
<dbReference type="PROSITE" id="PS00259">
    <property type="entry name" value="GASTRIN"/>
    <property type="match status" value="1"/>
</dbReference>
<accession>A0A4W3HS59</accession>
<dbReference type="InterPro" id="IPR015499">
    <property type="entry name" value="CCK-like"/>
</dbReference>
<keyword evidence="8" id="KW-0732">Signal</keyword>
<dbReference type="GO" id="GO:0005184">
    <property type="term" value="F:neuropeptide hormone activity"/>
    <property type="evidence" value="ECO:0007669"/>
    <property type="project" value="InterPro"/>
</dbReference>
<reference evidence="10" key="4">
    <citation type="submission" date="2025-08" db="UniProtKB">
        <authorList>
            <consortium name="Ensembl"/>
        </authorList>
    </citation>
    <scope>IDENTIFICATION</scope>
</reference>
<evidence type="ECO:0000256" key="6">
    <source>
        <dbReference type="ARBA" id="ARBA00022815"/>
    </source>
</evidence>
<dbReference type="InterPro" id="IPR013152">
    <property type="entry name" value="Gastrin/cholecystokinin_CS"/>
</dbReference>